<comment type="subcellular location">
    <subcellularLocation>
        <location evidence="8">Cytoplasm</location>
    </subcellularLocation>
</comment>
<dbReference type="PRINTS" id="PR00987">
    <property type="entry name" value="TRNASYNTHGLU"/>
</dbReference>
<dbReference type="SUPFAM" id="SSF52374">
    <property type="entry name" value="Nucleotidylyl transferase"/>
    <property type="match status" value="1"/>
</dbReference>
<dbReference type="AlphaFoldDB" id="A0A2H0VCJ0"/>
<dbReference type="Gene3D" id="1.10.8.70">
    <property type="entry name" value="Glutamate-tRNA synthetase, class I, anticodon-binding domain 1"/>
    <property type="match status" value="1"/>
</dbReference>
<evidence type="ECO:0000256" key="1">
    <source>
        <dbReference type="ARBA" id="ARBA00007894"/>
    </source>
</evidence>
<comment type="function">
    <text evidence="8">Catalyzes the attachment of glutamate to tRNA(Glu) in a two-step reaction: glutamate is first activated by ATP to form Glu-AMP and then transferred to the acceptor end of tRNA(Glu).</text>
</comment>
<evidence type="ECO:0000313" key="11">
    <source>
        <dbReference type="EMBL" id="PIR96020.1"/>
    </source>
</evidence>
<dbReference type="PANTHER" id="PTHR43311">
    <property type="entry name" value="GLUTAMATE--TRNA LIGASE"/>
    <property type="match status" value="1"/>
</dbReference>
<keyword evidence="6 8" id="KW-0648">Protein biosynthesis</keyword>
<comment type="subunit">
    <text evidence="8">Monomer.</text>
</comment>
<accession>A0A2H0VCJ0</accession>
<dbReference type="InterPro" id="IPR049940">
    <property type="entry name" value="GluQ/Sye"/>
</dbReference>
<sequence>MIRTRFAPSPTGFVHIGSLRTALFSFLFARRENGIHVLRIEDTDQSRKVEGSVENLLKVMEELGIEFNEGALVENGKLAERGEFGPYLQSERLPIYKKHAEQLINKGNAYYCFCTQEHLEEVKKEQIALKKPARYDRACRNLSQADVKAKLEKFKAAGKNPVIRQAVPLDGFTTINDLIYGQIIYEHKVLDDQIILKSDGFPTYHLAVVVDDHLMQITHVIRGEEWIPSTAKHLLLYKAFGWEPTKFAHLPLILNPDKTKLSKRQGDVAVEDFLSKGYLKEALINFVAFLGWNPKTEKEIFSLDDLIKEFSLSNVNKAAAIFDTNKLDWMNGLYIRNKPLKELTELILPYWRKVGVDTDKYKREFLEAIVELRRPRIKTLSEIGERTGYFFTPPEYENEILIWKKGGKEDAKEKLQELLELFGGFADEDFNLENIEQKIKEFITSKNYQNGNVLWPLRVALSGQKNSPSPFEIASVLFVGFGKDEILKRIKTAINKL</sequence>
<name>A0A2H0VCJ0_9BACT</name>
<dbReference type="Gene3D" id="1.10.10.350">
    <property type="match status" value="1"/>
</dbReference>
<dbReference type="GO" id="GO:0005524">
    <property type="term" value="F:ATP binding"/>
    <property type="evidence" value="ECO:0007669"/>
    <property type="project" value="UniProtKB-UniRule"/>
</dbReference>
<dbReference type="InterPro" id="IPR014729">
    <property type="entry name" value="Rossmann-like_a/b/a_fold"/>
</dbReference>
<proteinExistence type="inferred from homology"/>
<keyword evidence="2 8" id="KW-0963">Cytoplasm</keyword>
<gene>
    <name evidence="8" type="primary">gltX</name>
    <name evidence="11" type="ORF">COT92_03295</name>
</gene>
<comment type="catalytic activity">
    <reaction evidence="8">
        <text>tRNA(Glu) + L-glutamate + ATP = L-glutamyl-tRNA(Glu) + AMP + diphosphate</text>
        <dbReference type="Rhea" id="RHEA:23540"/>
        <dbReference type="Rhea" id="RHEA-COMP:9663"/>
        <dbReference type="Rhea" id="RHEA-COMP:9680"/>
        <dbReference type="ChEBI" id="CHEBI:29985"/>
        <dbReference type="ChEBI" id="CHEBI:30616"/>
        <dbReference type="ChEBI" id="CHEBI:33019"/>
        <dbReference type="ChEBI" id="CHEBI:78442"/>
        <dbReference type="ChEBI" id="CHEBI:78520"/>
        <dbReference type="ChEBI" id="CHEBI:456215"/>
        <dbReference type="EC" id="6.1.1.17"/>
    </reaction>
</comment>
<dbReference type="InterPro" id="IPR020752">
    <property type="entry name" value="Glu-tRNA-synth_I_codon-bd_sub1"/>
</dbReference>
<protein>
    <recommendedName>
        <fullName evidence="8">Glutamate--tRNA ligase</fullName>
        <ecNumber evidence="8">6.1.1.17</ecNumber>
    </recommendedName>
    <alternativeName>
        <fullName evidence="8">Glutamyl-tRNA synthetase</fullName>
        <shortName evidence="8">GluRS</shortName>
    </alternativeName>
</protein>
<comment type="caution">
    <text evidence="11">The sequence shown here is derived from an EMBL/GenBank/DDBJ whole genome shotgun (WGS) entry which is preliminary data.</text>
</comment>
<organism evidence="11 12">
    <name type="scientific">Candidatus Doudnabacteria bacterium CG10_big_fil_rev_8_21_14_0_10_42_18</name>
    <dbReference type="NCBI Taxonomy" id="1974552"/>
    <lineage>
        <taxon>Bacteria</taxon>
        <taxon>Candidatus Doudnaibacteriota</taxon>
    </lineage>
</organism>
<dbReference type="GO" id="GO:0008270">
    <property type="term" value="F:zinc ion binding"/>
    <property type="evidence" value="ECO:0007669"/>
    <property type="project" value="InterPro"/>
</dbReference>
<dbReference type="PANTHER" id="PTHR43311:SF2">
    <property type="entry name" value="GLUTAMATE--TRNA LIGASE, MITOCHONDRIAL-RELATED"/>
    <property type="match status" value="1"/>
</dbReference>
<evidence type="ECO:0000256" key="7">
    <source>
        <dbReference type="ARBA" id="ARBA00023146"/>
    </source>
</evidence>
<feature type="domain" description="Aminoacyl-tRNA synthetase class I anticodon-binding" evidence="10">
    <location>
        <begin position="342"/>
        <end position="494"/>
    </location>
</feature>
<evidence type="ECO:0000259" key="10">
    <source>
        <dbReference type="Pfam" id="PF19269"/>
    </source>
</evidence>
<dbReference type="Gene3D" id="3.40.50.620">
    <property type="entry name" value="HUPs"/>
    <property type="match status" value="1"/>
</dbReference>
<evidence type="ECO:0000256" key="3">
    <source>
        <dbReference type="ARBA" id="ARBA00022598"/>
    </source>
</evidence>
<dbReference type="InterPro" id="IPR033910">
    <property type="entry name" value="GluRS_core"/>
</dbReference>
<evidence type="ECO:0000256" key="5">
    <source>
        <dbReference type="ARBA" id="ARBA00022840"/>
    </source>
</evidence>
<dbReference type="EMBL" id="PFAK01000055">
    <property type="protein sequence ID" value="PIR96020.1"/>
    <property type="molecule type" value="Genomic_DNA"/>
</dbReference>
<dbReference type="GO" id="GO:0006424">
    <property type="term" value="P:glutamyl-tRNA aminoacylation"/>
    <property type="evidence" value="ECO:0007669"/>
    <property type="project" value="UniProtKB-UniRule"/>
</dbReference>
<dbReference type="InterPro" id="IPR008925">
    <property type="entry name" value="aa_tRNA-synth_I_cd-bd_sf"/>
</dbReference>
<dbReference type="InterPro" id="IPR000924">
    <property type="entry name" value="Glu/Gln-tRNA-synth"/>
</dbReference>
<dbReference type="InterPro" id="IPR020751">
    <property type="entry name" value="aa-tRNA-synth_I_codon-bd_sub2"/>
</dbReference>
<dbReference type="NCBIfam" id="TIGR00464">
    <property type="entry name" value="gltX_bact"/>
    <property type="match status" value="1"/>
</dbReference>
<keyword evidence="4 8" id="KW-0547">Nucleotide-binding</keyword>
<feature type="domain" description="Glutamyl/glutaminyl-tRNA synthetase class Ib catalytic" evidence="9">
    <location>
        <begin position="2"/>
        <end position="329"/>
    </location>
</feature>
<feature type="short sequence motif" description="'KMSKS' region" evidence="8">
    <location>
        <begin position="260"/>
        <end position="264"/>
    </location>
</feature>
<dbReference type="HAMAP" id="MF_00022">
    <property type="entry name" value="Glu_tRNA_synth_type1"/>
    <property type="match status" value="1"/>
</dbReference>
<dbReference type="InterPro" id="IPR004527">
    <property type="entry name" value="Glu-tRNA-ligase_bac/mito"/>
</dbReference>
<comment type="similarity">
    <text evidence="1 8">Belongs to the class-I aminoacyl-tRNA synthetase family. Glutamate--tRNA ligase type 1 subfamily.</text>
</comment>
<keyword evidence="7 8" id="KW-0030">Aminoacyl-tRNA synthetase</keyword>
<feature type="short sequence motif" description="'HIGH' region" evidence="8">
    <location>
        <begin position="8"/>
        <end position="18"/>
    </location>
</feature>
<dbReference type="SUPFAM" id="SSF48163">
    <property type="entry name" value="An anticodon-binding domain of class I aminoacyl-tRNA synthetases"/>
    <property type="match status" value="1"/>
</dbReference>
<dbReference type="EC" id="6.1.1.17" evidence="8"/>
<dbReference type="InterPro" id="IPR020058">
    <property type="entry name" value="Glu/Gln-tRNA-synth_Ib_cat-dom"/>
</dbReference>
<evidence type="ECO:0000313" key="12">
    <source>
        <dbReference type="Proteomes" id="UP000230922"/>
    </source>
</evidence>
<dbReference type="CDD" id="cd00808">
    <property type="entry name" value="GluRS_core"/>
    <property type="match status" value="1"/>
</dbReference>
<reference evidence="12" key="1">
    <citation type="submission" date="2017-09" db="EMBL/GenBank/DDBJ databases">
        <title>Depth-based differentiation of microbial function through sediment-hosted aquifers and enrichment of novel symbionts in the deep terrestrial subsurface.</title>
        <authorList>
            <person name="Probst A.J."/>
            <person name="Ladd B."/>
            <person name="Jarett J.K."/>
            <person name="Geller-Mcgrath D.E."/>
            <person name="Sieber C.M.K."/>
            <person name="Emerson J.B."/>
            <person name="Anantharaman K."/>
            <person name="Thomas B.C."/>
            <person name="Malmstrom R."/>
            <person name="Stieglmeier M."/>
            <person name="Klingl A."/>
            <person name="Woyke T."/>
            <person name="Ryan C.M."/>
            <person name="Banfield J.F."/>
        </authorList>
    </citation>
    <scope>NUCLEOTIDE SEQUENCE [LARGE SCALE GENOMIC DNA]</scope>
</reference>
<evidence type="ECO:0000259" key="9">
    <source>
        <dbReference type="Pfam" id="PF00749"/>
    </source>
</evidence>
<dbReference type="Proteomes" id="UP000230922">
    <property type="component" value="Unassembled WGS sequence"/>
</dbReference>
<comment type="caution">
    <text evidence="8">Lacks conserved residue(s) required for the propagation of feature annotation.</text>
</comment>
<evidence type="ECO:0000256" key="4">
    <source>
        <dbReference type="ARBA" id="ARBA00022741"/>
    </source>
</evidence>
<dbReference type="GO" id="GO:0004818">
    <property type="term" value="F:glutamate-tRNA ligase activity"/>
    <property type="evidence" value="ECO:0007669"/>
    <property type="project" value="UniProtKB-UniRule"/>
</dbReference>
<keyword evidence="5 8" id="KW-0067">ATP-binding</keyword>
<evidence type="ECO:0000256" key="8">
    <source>
        <dbReference type="HAMAP-Rule" id="MF_00022"/>
    </source>
</evidence>
<dbReference type="FunFam" id="3.40.50.620:FF:000045">
    <property type="entry name" value="Glutamate--tRNA ligase, mitochondrial"/>
    <property type="match status" value="1"/>
</dbReference>
<evidence type="ECO:0000256" key="6">
    <source>
        <dbReference type="ARBA" id="ARBA00022917"/>
    </source>
</evidence>
<dbReference type="Pfam" id="PF19269">
    <property type="entry name" value="Anticodon_2"/>
    <property type="match status" value="1"/>
</dbReference>
<dbReference type="Pfam" id="PF00749">
    <property type="entry name" value="tRNA-synt_1c"/>
    <property type="match status" value="1"/>
</dbReference>
<keyword evidence="3 8" id="KW-0436">Ligase</keyword>
<dbReference type="GO" id="GO:0005737">
    <property type="term" value="C:cytoplasm"/>
    <property type="evidence" value="ECO:0007669"/>
    <property type="project" value="UniProtKB-SubCell"/>
</dbReference>
<dbReference type="GO" id="GO:0000049">
    <property type="term" value="F:tRNA binding"/>
    <property type="evidence" value="ECO:0007669"/>
    <property type="project" value="InterPro"/>
</dbReference>
<evidence type="ECO:0000256" key="2">
    <source>
        <dbReference type="ARBA" id="ARBA00022490"/>
    </source>
</evidence>
<feature type="binding site" evidence="8">
    <location>
        <position position="263"/>
    </location>
    <ligand>
        <name>ATP</name>
        <dbReference type="ChEBI" id="CHEBI:30616"/>
    </ligand>
</feature>
<dbReference type="InterPro" id="IPR045462">
    <property type="entry name" value="aa-tRNA-synth_I_cd-bd"/>
</dbReference>